<dbReference type="EMBL" id="JAGEMX010000008">
    <property type="protein sequence ID" value="MBO1832696.1"/>
    <property type="molecule type" value="Genomic_DNA"/>
</dbReference>
<organism evidence="2 4">
    <name type="scientific">Burkholderia contaminans</name>
    <dbReference type="NCBI Taxonomy" id="488447"/>
    <lineage>
        <taxon>Bacteria</taxon>
        <taxon>Pseudomonadati</taxon>
        <taxon>Pseudomonadota</taxon>
        <taxon>Betaproteobacteria</taxon>
        <taxon>Burkholderiales</taxon>
        <taxon>Burkholderiaceae</taxon>
        <taxon>Burkholderia</taxon>
        <taxon>Burkholderia cepacia complex</taxon>
    </lineage>
</organism>
<dbReference type="EMBL" id="JAENIB010000025">
    <property type="protein sequence ID" value="MBK1934975.1"/>
    <property type="molecule type" value="Genomic_DNA"/>
</dbReference>
<evidence type="ECO:0000256" key="1">
    <source>
        <dbReference type="SAM" id="Coils"/>
    </source>
</evidence>
<keyword evidence="5" id="KW-1185">Reference proteome</keyword>
<evidence type="ECO:0000313" key="5">
    <source>
        <dbReference type="Proteomes" id="UP000664048"/>
    </source>
</evidence>
<evidence type="ECO:0000313" key="4">
    <source>
        <dbReference type="Proteomes" id="UP000611459"/>
    </source>
</evidence>
<accession>A0A1E3FJ84</accession>
<feature type="coiled-coil region" evidence="1">
    <location>
        <begin position="66"/>
        <end position="133"/>
    </location>
</feature>
<dbReference type="AlphaFoldDB" id="A0A1E3FJ84"/>
<dbReference type="Proteomes" id="UP000611459">
    <property type="component" value="Unassembled WGS sequence"/>
</dbReference>
<reference evidence="3 5" key="2">
    <citation type="submission" date="2021-03" db="EMBL/GenBank/DDBJ databases">
        <title>Clinical course, treatment and visual outcome of an outbreak of Burkholderia contaminans endophthalmitis following cataract surgery.</title>
        <authorList>
            <person name="Lind C."/>
            <person name="Olsen K."/>
            <person name="Angelsen N.K."/>
            <person name="Krefting E.A."/>
            <person name="Fossen K."/>
            <person name="Gravningen K."/>
            <person name="Depoorter E."/>
            <person name="Vandamme P."/>
            <person name="Bertelsen G."/>
        </authorList>
    </citation>
    <scope>NUCLEOTIDE SEQUENCE [LARGE SCALE GENOMIC DNA]</scope>
    <source>
        <strain evidence="3 5">51242556</strain>
    </source>
</reference>
<name>A0A1E3FJ84_9BURK</name>
<keyword evidence="1" id="KW-0175">Coiled coil</keyword>
<protein>
    <submittedName>
        <fullName evidence="2">PspA/IM30 family protein</fullName>
    </submittedName>
</protein>
<dbReference type="Proteomes" id="UP000664048">
    <property type="component" value="Unassembled WGS sequence"/>
</dbReference>
<reference evidence="2" key="1">
    <citation type="submission" date="2021-01" db="EMBL/GenBank/DDBJ databases">
        <title>Outbreak of Burkholderia contaminns endophthalmitis traced to a clinical ventilation system.</title>
        <authorList>
            <person name="Lipuma J."/>
            <person name="Spilker T."/>
            <person name="Kratholm J."/>
        </authorList>
    </citation>
    <scope>NUCLEOTIDE SEQUENCE</scope>
    <source>
        <strain evidence="2">HI4954</strain>
    </source>
</reference>
<evidence type="ECO:0000313" key="3">
    <source>
        <dbReference type="EMBL" id="MBO1832696.1"/>
    </source>
</evidence>
<comment type="caution">
    <text evidence="2">The sequence shown here is derived from an EMBL/GenBank/DDBJ whole genome shotgun (WGS) entry which is preliminary data.</text>
</comment>
<dbReference type="OrthoDB" id="8965613at2"/>
<proteinExistence type="predicted"/>
<sequence>MTTEHFGIRVKRLMTANVHALIGSLESRMPQAILEQYLREFDDVIAQARVALGRHEAARYQAAKAIARINNEIERLNDLLGTALARNDDAAVRAGAERQIELEDQLGVLQQSLHDASERAQAAEADLLGLRAKRAEMEAGLRELIAARVPGDGERRAEEATGFAGADPRAEQLEQGFNRTMAGATGAVGLGTGSSSADPSLLHRLETLHKEQRIEERVARLKSQSGKLADDMS</sequence>
<gene>
    <name evidence="3" type="ORF">J4M89_25245</name>
    <name evidence="2" type="ORF">JIN94_34315</name>
</gene>
<evidence type="ECO:0000313" key="2">
    <source>
        <dbReference type="EMBL" id="MBK1934975.1"/>
    </source>
</evidence>